<gene>
    <name evidence="1" type="ORF">WICPIJ_009729</name>
</gene>
<organism evidence="1 2">
    <name type="scientific">Wickerhamomyces pijperi</name>
    <name type="common">Yeast</name>
    <name type="synonym">Pichia pijperi</name>
    <dbReference type="NCBI Taxonomy" id="599730"/>
    <lineage>
        <taxon>Eukaryota</taxon>
        <taxon>Fungi</taxon>
        <taxon>Dikarya</taxon>
        <taxon>Ascomycota</taxon>
        <taxon>Saccharomycotina</taxon>
        <taxon>Saccharomycetes</taxon>
        <taxon>Phaffomycetales</taxon>
        <taxon>Wickerhamomycetaceae</taxon>
        <taxon>Wickerhamomyces</taxon>
    </lineage>
</organism>
<reference evidence="1" key="1">
    <citation type="journal article" date="2021" name="Open Biol.">
        <title>Shared evolutionary footprints suggest mitochondrial oxidative damage underlies multiple complex I losses in fungi.</title>
        <authorList>
            <person name="Schikora-Tamarit M.A."/>
            <person name="Marcet-Houben M."/>
            <person name="Nosek J."/>
            <person name="Gabaldon T."/>
        </authorList>
    </citation>
    <scope>NUCLEOTIDE SEQUENCE</scope>
    <source>
        <strain evidence="1">CBS2887</strain>
    </source>
</reference>
<keyword evidence="2" id="KW-1185">Reference proteome</keyword>
<reference evidence="1" key="2">
    <citation type="submission" date="2021-01" db="EMBL/GenBank/DDBJ databases">
        <authorList>
            <person name="Schikora-Tamarit M.A."/>
        </authorList>
    </citation>
    <scope>NUCLEOTIDE SEQUENCE</scope>
    <source>
        <strain evidence="1">CBS2887</strain>
    </source>
</reference>
<dbReference type="EMBL" id="JAEUBG010005612">
    <property type="protein sequence ID" value="KAH3673612.1"/>
    <property type="molecule type" value="Genomic_DNA"/>
</dbReference>
<accession>A0A9P8PKN7</accession>
<dbReference type="Proteomes" id="UP000774326">
    <property type="component" value="Unassembled WGS sequence"/>
</dbReference>
<comment type="caution">
    <text evidence="1">The sequence shown here is derived from an EMBL/GenBank/DDBJ whole genome shotgun (WGS) entry which is preliminary data.</text>
</comment>
<proteinExistence type="predicted"/>
<sequence>MRNTTTSEALTPSTMNIATKEDASPANAVNQLKYLKLGRKFGAEPIFNRKQARLVTMKVIRNAMVMNVAIWLMLANRHSCVSSHVSRMALIGLFDSLVTFSNGFKNWKMLSLAMACSTPAAPTIPTMMENRLVDSSPMKINCADRFTSWIIVMSFLSNSLGTQQPSAKITKA</sequence>
<dbReference type="AlphaFoldDB" id="A0A9P8PKN7"/>
<name>A0A9P8PKN7_WICPI</name>
<evidence type="ECO:0000313" key="1">
    <source>
        <dbReference type="EMBL" id="KAH3673612.1"/>
    </source>
</evidence>
<evidence type="ECO:0000313" key="2">
    <source>
        <dbReference type="Proteomes" id="UP000774326"/>
    </source>
</evidence>
<protein>
    <submittedName>
        <fullName evidence="1">Uncharacterized protein</fullName>
    </submittedName>
</protein>